<proteinExistence type="predicted"/>
<gene>
    <name evidence="7" type="ORF">AB1Y20_010636</name>
</gene>
<evidence type="ECO:0000256" key="5">
    <source>
        <dbReference type="PROSITE-ProRule" id="PRU00339"/>
    </source>
</evidence>
<evidence type="ECO:0000256" key="6">
    <source>
        <dbReference type="SAM" id="MobiDB-lite"/>
    </source>
</evidence>
<dbReference type="EMBL" id="JBGBPQ010000020">
    <property type="protein sequence ID" value="KAL1504227.1"/>
    <property type="molecule type" value="Genomic_DNA"/>
</dbReference>
<organism evidence="7 8">
    <name type="scientific">Prymnesium parvum</name>
    <name type="common">Toxic golden alga</name>
    <dbReference type="NCBI Taxonomy" id="97485"/>
    <lineage>
        <taxon>Eukaryota</taxon>
        <taxon>Haptista</taxon>
        <taxon>Haptophyta</taxon>
        <taxon>Prymnesiophyceae</taxon>
        <taxon>Prymnesiales</taxon>
        <taxon>Prymnesiaceae</taxon>
        <taxon>Prymnesium</taxon>
    </lineage>
</organism>
<dbReference type="InterPro" id="IPR019734">
    <property type="entry name" value="TPR_rpt"/>
</dbReference>
<dbReference type="PANTHER" id="PTHR46512:SF9">
    <property type="entry name" value="PEPTIDYLPROLYL ISOMERASE"/>
    <property type="match status" value="1"/>
</dbReference>
<dbReference type="AlphaFoldDB" id="A0AB34IS02"/>
<dbReference type="Gene3D" id="1.25.40.10">
    <property type="entry name" value="Tetratricopeptide repeat domain"/>
    <property type="match status" value="1"/>
</dbReference>
<name>A0AB34IS02_PRYPA</name>
<dbReference type="EC" id="5.2.1.8" evidence="2"/>
<dbReference type="InterPro" id="IPR011990">
    <property type="entry name" value="TPR-like_helical_dom_sf"/>
</dbReference>
<protein>
    <recommendedName>
        <fullName evidence="2">peptidylprolyl isomerase</fullName>
        <ecNumber evidence="2">5.2.1.8</ecNumber>
    </recommendedName>
</protein>
<feature type="region of interest" description="Disordered" evidence="6">
    <location>
        <begin position="255"/>
        <end position="279"/>
    </location>
</feature>
<evidence type="ECO:0000256" key="2">
    <source>
        <dbReference type="ARBA" id="ARBA00013194"/>
    </source>
</evidence>
<dbReference type="SMART" id="SM00028">
    <property type="entry name" value="TPR"/>
    <property type="match status" value="2"/>
</dbReference>
<evidence type="ECO:0000313" key="7">
    <source>
        <dbReference type="EMBL" id="KAL1504227.1"/>
    </source>
</evidence>
<keyword evidence="4" id="KW-0413">Isomerase</keyword>
<dbReference type="Proteomes" id="UP001515480">
    <property type="component" value="Unassembled WGS sequence"/>
</dbReference>
<dbReference type="InterPro" id="IPR050754">
    <property type="entry name" value="FKBP4/5/8-like"/>
</dbReference>
<sequence length="310" mass="34120">MTSPGNDTMLHDQLAALREKYPQATLVGDDTPLPSRTHMEVGQEKLYHISKQALGLEEMRREMSSESRLSRAEELKCDANQHFSKQQWRKSLVGYVAGIWFLKQGDPPCPEIVASGSVDCVERAEGLDSVSRSLGAGVGNEPGAPHVVELRTVLHLNVAAAGLKMSEWALAQSACEYVLSVEPNHPKALYRLAKAHEGAQDFAKSLVIVHRLLKVDPSNNEARRLLVNLKSQQAKDRKMYGGLFDRSVASGGLFSEEELSRDQPKAAPKSLPNGTTTVSGKEFYAMSPEDQQKWVDEMNRQLALEAGEAV</sequence>
<feature type="repeat" description="TPR" evidence="5">
    <location>
        <begin position="186"/>
        <end position="219"/>
    </location>
</feature>
<evidence type="ECO:0000256" key="3">
    <source>
        <dbReference type="ARBA" id="ARBA00023110"/>
    </source>
</evidence>
<reference evidence="7 8" key="1">
    <citation type="journal article" date="2024" name="Science">
        <title>Giant polyketide synthase enzymes in the biosynthesis of giant marine polyether toxins.</title>
        <authorList>
            <person name="Fallon T.R."/>
            <person name="Shende V.V."/>
            <person name="Wierzbicki I.H."/>
            <person name="Pendleton A.L."/>
            <person name="Watervoot N.F."/>
            <person name="Auber R.P."/>
            <person name="Gonzalez D.J."/>
            <person name="Wisecaver J.H."/>
            <person name="Moore B.S."/>
        </authorList>
    </citation>
    <scope>NUCLEOTIDE SEQUENCE [LARGE SCALE GENOMIC DNA]</scope>
    <source>
        <strain evidence="7 8">12B1</strain>
    </source>
</reference>
<comment type="catalytic activity">
    <reaction evidence="1">
        <text>[protein]-peptidylproline (omega=180) = [protein]-peptidylproline (omega=0)</text>
        <dbReference type="Rhea" id="RHEA:16237"/>
        <dbReference type="Rhea" id="RHEA-COMP:10747"/>
        <dbReference type="Rhea" id="RHEA-COMP:10748"/>
        <dbReference type="ChEBI" id="CHEBI:83833"/>
        <dbReference type="ChEBI" id="CHEBI:83834"/>
        <dbReference type="EC" id="5.2.1.8"/>
    </reaction>
</comment>
<keyword evidence="5" id="KW-0802">TPR repeat</keyword>
<evidence type="ECO:0000256" key="4">
    <source>
        <dbReference type="ARBA" id="ARBA00023235"/>
    </source>
</evidence>
<comment type="caution">
    <text evidence="7">The sequence shown here is derived from an EMBL/GenBank/DDBJ whole genome shotgun (WGS) entry which is preliminary data.</text>
</comment>
<keyword evidence="8" id="KW-1185">Reference proteome</keyword>
<dbReference type="Pfam" id="PF14559">
    <property type="entry name" value="TPR_19"/>
    <property type="match status" value="1"/>
</dbReference>
<evidence type="ECO:0000256" key="1">
    <source>
        <dbReference type="ARBA" id="ARBA00000971"/>
    </source>
</evidence>
<dbReference type="GO" id="GO:0003755">
    <property type="term" value="F:peptidyl-prolyl cis-trans isomerase activity"/>
    <property type="evidence" value="ECO:0007669"/>
    <property type="project" value="UniProtKB-EC"/>
</dbReference>
<dbReference type="SUPFAM" id="SSF48452">
    <property type="entry name" value="TPR-like"/>
    <property type="match status" value="1"/>
</dbReference>
<dbReference type="PANTHER" id="PTHR46512">
    <property type="entry name" value="PEPTIDYLPROLYL ISOMERASE"/>
    <property type="match status" value="1"/>
</dbReference>
<keyword evidence="3" id="KW-0697">Rotamase</keyword>
<dbReference type="PROSITE" id="PS50005">
    <property type="entry name" value="TPR"/>
    <property type="match status" value="1"/>
</dbReference>
<accession>A0AB34IS02</accession>
<evidence type="ECO:0000313" key="8">
    <source>
        <dbReference type="Proteomes" id="UP001515480"/>
    </source>
</evidence>